<evidence type="ECO:0000313" key="3">
    <source>
        <dbReference type="EMBL" id="MFD2202176.1"/>
    </source>
</evidence>
<accession>A0ABW5BAD8</accession>
<proteinExistence type="inferred from homology"/>
<dbReference type="Gene3D" id="1.10.287.130">
    <property type="match status" value="1"/>
</dbReference>
<dbReference type="Gene3D" id="3.40.50.300">
    <property type="entry name" value="P-loop containing nucleotide triphosphate hydrolases"/>
    <property type="match status" value="1"/>
</dbReference>
<dbReference type="RefSeq" id="WP_380802722.1">
    <property type="nucleotide sequence ID" value="NZ_JBHUIV010000016.1"/>
</dbReference>
<dbReference type="NCBIfam" id="NF006958">
    <property type="entry name" value="PRK09435.1"/>
    <property type="match status" value="1"/>
</dbReference>
<dbReference type="PANTHER" id="PTHR23408">
    <property type="entry name" value="METHYLMALONYL-COA MUTASE"/>
    <property type="match status" value="1"/>
</dbReference>
<dbReference type="Proteomes" id="UP001597414">
    <property type="component" value="Unassembled WGS sequence"/>
</dbReference>
<evidence type="ECO:0000256" key="2">
    <source>
        <dbReference type="SAM" id="Coils"/>
    </source>
</evidence>
<protein>
    <submittedName>
        <fullName evidence="3">Methylmalonyl Co-A mutase-associated GTPase MeaB</fullName>
        <ecNumber evidence="3">3.6.5.-</ecNumber>
    </submittedName>
</protein>
<dbReference type="InterPro" id="IPR027417">
    <property type="entry name" value="P-loop_NTPase"/>
</dbReference>
<evidence type="ECO:0000313" key="4">
    <source>
        <dbReference type="Proteomes" id="UP001597414"/>
    </source>
</evidence>
<keyword evidence="3" id="KW-0378">Hydrolase</keyword>
<dbReference type="SUPFAM" id="SSF52540">
    <property type="entry name" value="P-loop containing nucleoside triphosphate hydrolases"/>
    <property type="match status" value="1"/>
</dbReference>
<reference evidence="4" key="1">
    <citation type="journal article" date="2019" name="Int. J. Syst. Evol. Microbiol.">
        <title>The Global Catalogue of Microorganisms (GCM) 10K type strain sequencing project: providing services to taxonomists for standard genome sequencing and annotation.</title>
        <authorList>
            <consortium name="The Broad Institute Genomics Platform"/>
            <consortium name="The Broad Institute Genome Sequencing Center for Infectious Disease"/>
            <person name="Wu L."/>
            <person name="Ma J."/>
        </authorList>
    </citation>
    <scope>NUCLEOTIDE SEQUENCE [LARGE SCALE GENOMIC DNA]</scope>
    <source>
        <strain evidence="4">KCTC 19812</strain>
    </source>
</reference>
<name>A0ABW5BAD8_9BACT</name>
<sequence>MKKNRLSEEEYVNGILHGDRVTLSRAITLVESSLPSDQQLAEKVMERVLPFSGKSIRIGVTGVPGVGKSTFIESFGKLLVEKGFKLAVLAIDPSSQKSQGSILGDKTRMENLASDKRAYIRPSPAGAALGGVSAKTREAMLLCEAAGFNVILIETVGVGQSEIAVKGMVDFFLLLMLAGAGDELQGIKKGIIEMCDALVINKADQENVEAAKRAKKEYSNALHLFQAKENGWFPKVMICSGLMNIGLEEIWEMIEQYVLKMKDNGFFERNRQEQRINWMHEHIRFLLESKIYQSETIKKKIQDILPEIKNGNYSAIAKARELVDLFLQKQKGE</sequence>
<dbReference type="NCBIfam" id="TIGR00750">
    <property type="entry name" value="lao"/>
    <property type="match status" value="1"/>
</dbReference>
<organism evidence="3 4">
    <name type="scientific">Shivajiella indica</name>
    <dbReference type="NCBI Taxonomy" id="872115"/>
    <lineage>
        <taxon>Bacteria</taxon>
        <taxon>Pseudomonadati</taxon>
        <taxon>Bacteroidota</taxon>
        <taxon>Cytophagia</taxon>
        <taxon>Cytophagales</taxon>
        <taxon>Cyclobacteriaceae</taxon>
        <taxon>Shivajiella</taxon>
    </lineage>
</organism>
<dbReference type="Pfam" id="PF03308">
    <property type="entry name" value="MeaB"/>
    <property type="match status" value="1"/>
</dbReference>
<dbReference type="Gene3D" id="1.20.5.170">
    <property type="match status" value="1"/>
</dbReference>
<evidence type="ECO:0000256" key="1">
    <source>
        <dbReference type="ARBA" id="ARBA00009625"/>
    </source>
</evidence>
<dbReference type="InterPro" id="IPR005129">
    <property type="entry name" value="GTPase_ArgK"/>
</dbReference>
<dbReference type="GO" id="GO:0016787">
    <property type="term" value="F:hydrolase activity"/>
    <property type="evidence" value="ECO:0007669"/>
    <property type="project" value="UniProtKB-KW"/>
</dbReference>
<dbReference type="EMBL" id="JBHUIV010000016">
    <property type="protein sequence ID" value="MFD2202176.1"/>
    <property type="molecule type" value="Genomic_DNA"/>
</dbReference>
<comment type="similarity">
    <text evidence="1">Belongs to the SIMIBI class G3E GTPase family. ArgK/MeaB subfamily.</text>
</comment>
<dbReference type="CDD" id="cd03114">
    <property type="entry name" value="MMAA-like"/>
    <property type="match status" value="1"/>
</dbReference>
<keyword evidence="4" id="KW-1185">Reference proteome</keyword>
<dbReference type="PANTHER" id="PTHR23408:SF3">
    <property type="entry name" value="METHYLMALONIC ACIDURIA TYPE A PROTEIN, MITOCHONDRIAL"/>
    <property type="match status" value="1"/>
</dbReference>
<feature type="coiled-coil region" evidence="2">
    <location>
        <begin position="201"/>
        <end position="228"/>
    </location>
</feature>
<dbReference type="EC" id="3.6.5.-" evidence="3"/>
<keyword evidence="2" id="KW-0175">Coiled coil</keyword>
<comment type="caution">
    <text evidence="3">The sequence shown here is derived from an EMBL/GenBank/DDBJ whole genome shotgun (WGS) entry which is preliminary data.</text>
</comment>
<gene>
    <name evidence="3" type="primary">meaB</name>
    <name evidence="3" type="ORF">ACFSKV_11420</name>
</gene>